<dbReference type="InterPro" id="IPR001344">
    <property type="entry name" value="Chloro_AB-bd_pln"/>
</dbReference>
<feature type="binding site" evidence="6">
    <location>
        <position position="338"/>
    </location>
    <ligand>
        <name>chlorophyll a</name>
        <dbReference type="ChEBI" id="CHEBI:58416"/>
        <label>1</label>
    </ligand>
</feature>
<sequence>MRLAQATKSCLSARAAPRKPCGLVPARPRSSERARARASRDPQPQRPEGEAGKTPEAPQAGAGAGGSGSAATSAAKLVAEVVASPIFYLVAGLVAIKLVASTGEQSLSIFLFAAAPITLLTALSKSSLGKQVQDALTEKLPQLEAEAEATRQRHAAARAASPWFGPNRPQLPAALGGCQPHLTGEVAGDYGFDPLGLAREPAAFRRMHEVELLHARWAMLGAVGALVPEALSISGVELGEPVWWKVGAAKLSSDLTLNWGGIEGFRIAGKQGIGIIAACQAVLMGGPEYARYVGIKSLEPVGVFLPGCPDANYPGGGPFDPLNFSGDAEGYVEQQVKEIKNGRLAMLAFLGYFAQAAATREGPVQNLRDALGL</sequence>
<evidence type="ECO:0000313" key="10">
    <source>
        <dbReference type="EMBL" id="GBF91914.1"/>
    </source>
</evidence>
<feature type="binding site" description="axial binding residue" evidence="6">
    <location>
        <position position="280"/>
    </location>
    <ligand>
        <name>chlorophyll b</name>
        <dbReference type="ChEBI" id="CHEBI:61721"/>
        <label>1</label>
    </ligand>
    <ligandPart>
        <name>Mg</name>
        <dbReference type="ChEBI" id="CHEBI:25107"/>
    </ligandPart>
</feature>
<feature type="binding site" description="axial binding residue" evidence="6">
    <location>
        <position position="288"/>
    </location>
    <ligand>
        <name>chlorophyll b</name>
        <dbReference type="ChEBI" id="CHEBI:61721"/>
        <label>1</label>
    </ligand>
    <ligandPart>
        <name>Mg</name>
        <dbReference type="ChEBI" id="CHEBI:25107"/>
    </ligandPart>
</feature>
<organism evidence="10 11">
    <name type="scientific">Raphidocelis subcapitata</name>
    <dbReference type="NCBI Taxonomy" id="307507"/>
    <lineage>
        <taxon>Eukaryota</taxon>
        <taxon>Viridiplantae</taxon>
        <taxon>Chlorophyta</taxon>
        <taxon>core chlorophytes</taxon>
        <taxon>Chlorophyceae</taxon>
        <taxon>CS clade</taxon>
        <taxon>Sphaeropleales</taxon>
        <taxon>Selenastraceae</taxon>
        <taxon>Raphidocelis</taxon>
    </lineage>
</organism>
<feature type="binding site" description="axial binding residue" evidence="6">
    <location>
        <position position="305"/>
    </location>
    <ligand>
        <name>chlorophyll b</name>
        <dbReference type="ChEBI" id="CHEBI:61721"/>
        <label>1</label>
    </ligand>
    <ligandPart>
        <name>Mg</name>
        <dbReference type="ChEBI" id="CHEBI:25107"/>
    </ligandPart>
</feature>
<comment type="function">
    <text evidence="7">The light-harvesting complex (LHC) functions as a light receptor, it captures and delivers excitation energy to photosystems with which it is closely associated.</text>
</comment>
<dbReference type="Pfam" id="PF00504">
    <property type="entry name" value="Chloroa_b-bind"/>
    <property type="match status" value="1"/>
</dbReference>
<dbReference type="FunCoup" id="A0A2V0NW98">
    <property type="interactions" value="208"/>
</dbReference>
<feature type="binding site" evidence="6">
    <location>
        <position position="211"/>
    </location>
    <ligand>
        <name>chlorophyll a</name>
        <dbReference type="ChEBI" id="CHEBI:58416"/>
        <label>1</label>
    </ligand>
</feature>
<evidence type="ECO:0000256" key="4">
    <source>
        <dbReference type="ARBA" id="ARBA00022640"/>
    </source>
</evidence>
<dbReference type="GO" id="GO:0009522">
    <property type="term" value="C:photosystem I"/>
    <property type="evidence" value="ECO:0007669"/>
    <property type="project" value="UniProtKB-KW"/>
</dbReference>
<evidence type="ECO:0000256" key="6">
    <source>
        <dbReference type="PIRSR" id="PIRSR601344-1"/>
    </source>
</evidence>
<keyword evidence="11" id="KW-1185">Reference proteome</keyword>
<keyword evidence="2 7" id="KW-0150">Chloroplast</keyword>
<gene>
    <name evidence="10" type="ORF">Rsub_04638</name>
</gene>
<feature type="binding site" evidence="6">
    <location>
        <position position="214"/>
    </location>
    <ligand>
        <name>chlorophyll a</name>
        <dbReference type="ChEBI" id="CHEBI:58416"/>
        <label>1</label>
    </ligand>
</feature>
<dbReference type="Proteomes" id="UP000247498">
    <property type="component" value="Unassembled WGS sequence"/>
</dbReference>
<dbReference type="GO" id="GO:0016168">
    <property type="term" value="F:chlorophyll binding"/>
    <property type="evidence" value="ECO:0007669"/>
    <property type="project" value="UniProtKB-KW"/>
</dbReference>
<dbReference type="GO" id="GO:0009535">
    <property type="term" value="C:chloroplast thylakoid membrane"/>
    <property type="evidence" value="ECO:0007669"/>
    <property type="project" value="UniProtKB-SubCell"/>
</dbReference>
<keyword evidence="7" id="KW-0603">Photosystem I</keyword>
<dbReference type="AlphaFoldDB" id="A0A2V0NW98"/>
<keyword evidence="7" id="KW-0793">Thylakoid</keyword>
<comment type="caution">
    <text evidence="10">The sequence shown here is derived from an EMBL/GenBank/DDBJ whole genome shotgun (WGS) entry which is preliminary data.</text>
</comment>
<dbReference type="STRING" id="307507.A0A2V0NW98"/>
<dbReference type="PANTHER" id="PTHR21649">
    <property type="entry name" value="CHLOROPHYLL A/B BINDING PROTEIN"/>
    <property type="match status" value="1"/>
</dbReference>
<feature type="binding site" evidence="6">
    <location>
        <position position="337"/>
    </location>
    <ligand>
        <name>chlorophyll a</name>
        <dbReference type="ChEBI" id="CHEBI:58416"/>
        <label>1</label>
    </ligand>
</feature>
<feature type="region of interest" description="Disordered" evidence="9">
    <location>
        <begin position="1"/>
        <end position="69"/>
    </location>
</feature>
<evidence type="ECO:0000256" key="7">
    <source>
        <dbReference type="RuleBase" id="RU363080"/>
    </source>
</evidence>
<dbReference type="SUPFAM" id="SSF103511">
    <property type="entry name" value="Chlorophyll a-b binding protein"/>
    <property type="match status" value="1"/>
</dbReference>
<keyword evidence="7" id="KW-0604">Photosystem II</keyword>
<feature type="binding site" evidence="6">
    <location>
        <position position="343"/>
    </location>
    <ligand>
        <name>chlorophyll a</name>
        <dbReference type="ChEBI" id="CHEBI:58416"/>
        <label>1</label>
    </ligand>
</feature>
<dbReference type="InParanoid" id="A0A2V0NW98"/>
<evidence type="ECO:0000256" key="3">
    <source>
        <dbReference type="ARBA" id="ARBA00022531"/>
    </source>
</evidence>
<feature type="binding site" evidence="6">
    <location>
        <position position="216"/>
    </location>
    <ligand>
        <name>chlorophyll a</name>
        <dbReference type="ChEBI" id="CHEBI:58416"/>
        <label>5</label>
    </ligand>
</feature>
<dbReference type="GO" id="GO:0009765">
    <property type="term" value="P:photosynthesis, light harvesting"/>
    <property type="evidence" value="ECO:0007669"/>
    <property type="project" value="InterPro"/>
</dbReference>
<keyword evidence="4 7" id="KW-0934">Plastid</keyword>
<accession>A0A2V0NW98</accession>
<feature type="coiled-coil region" evidence="8">
    <location>
        <begin position="133"/>
        <end position="160"/>
    </location>
</feature>
<dbReference type="GO" id="GO:0009523">
    <property type="term" value="C:photosystem II"/>
    <property type="evidence" value="ECO:0007669"/>
    <property type="project" value="UniProtKB-KW"/>
</dbReference>
<reference evidence="10 11" key="1">
    <citation type="journal article" date="2018" name="Sci. Rep.">
        <title>Raphidocelis subcapitata (=Pseudokirchneriella subcapitata) provides an insight into genome evolution and environmental adaptations in the Sphaeropleales.</title>
        <authorList>
            <person name="Suzuki S."/>
            <person name="Yamaguchi H."/>
            <person name="Nakajima N."/>
            <person name="Kawachi M."/>
        </authorList>
    </citation>
    <scope>NUCLEOTIDE SEQUENCE [LARGE SCALE GENOMIC DNA]</scope>
    <source>
        <strain evidence="10 11">NIES-35</strain>
    </source>
</reference>
<protein>
    <recommendedName>
        <fullName evidence="7">Chlorophyll a-b binding protein, chloroplastic</fullName>
    </recommendedName>
</protein>
<evidence type="ECO:0000256" key="8">
    <source>
        <dbReference type="SAM" id="Coils"/>
    </source>
</evidence>
<comment type="similarity">
    <text evidence="7">Belongs to the light-harvesting chlorophyll a/b-binding (LHC) protein family.</text>
</comment>
<feature type="compositionally biased region" description="Basic and acidic residues" evidence="9">
    <location>
        <begin position="29"/>
        <end position="40"/>
    </location>
</feature>
<evidence type="ECO:0000313" key="11">
    <source>
        <dbReference type="Proteomes" id="UP000247498"/>
    </source>
</evidence>
<evidence type="ECO:0000256" key="1">
    <source>
        <dbReference type="ARBA" id="ARBA00022494"/>
    </source>
</evidence>
<proteinExistence type="inferred from homology"/>
<feature type="binding site" evidence="6">
    <location>
        <position position="341"/>
    </location>
    <ligand>
        <name>chlorophyll a</name>
        <dbReference type="ChEBI" id="CHEBI:58416"/>
        <label>1</label>
    </ligand>
</feature>
<name>A0A2V0NW98_9CHLO</name>
<keyword evidence="5 7" id="KW-0157">Chromophore</keyword>
<keyword evidence="1 6" id="KW-0148">Chlorophyll</keyword>
<evidence type="ECO:0000256" key="2">
    <source>
        <dbReference type="ARBA" id="ARBA00022528"/>
    </source>
</evidence>
<comment type="subcellular location">
    <subcellularLocation>
        <location evidence="7">Plastid</location>
        <location evidence="7">Chloroplast thylakoid membrane</location>
    </subcellularLocation>
</comment>
<evidence type="ECO:0000256" key="9">
    <source>
        <dbReference type="SAM" id="MobiDB-lite"/>
    </source>
</evidence>
<dbReference type="EMBL" id="BDRX01000028">
    <property type="protein sequence ID" value="GBF91914.1"/>
    <property type="molecule type" value="Genomic_DNA"/>
</dbReference>
<feature type="binding site" evidence="6">
    <location>
        <position position="355"/>
    </location>
    <ligand>
        <name>chlorophyll a</name>
        <dbReference type="ChEBI" id="CHEBI:58416"/>
        <label>1</label>
    </ligand>
</feature>
<feature type="compositionally biased region" description="Polar residues" evidence="9">
    <location>
        <begin position="1"/>
        <end position="10"/>
    </location>
</feature>
<dbReference type="InterPro" id="IPR022796">
    <property type="entry name" value="Chloroa_b-bind"/>
</dbReference>
<dbReference type="OrthoDB" id="423598at2759"/>
<keyword evidence="3 7" id="KW-0602">Photosynthesis</keyword>
<dbReference type="Gene3D" id="1.10.3460.10">
    <property type="entry name" value="Chlorophyll a/b binding protein domain"/>
    <property type="match status" value="1"/>
</dbReference>
<keyword evidence="8" id="KW-0175">Coiled coil</keyword>
<evidence type="ECO:0000256" key="5">
    <source>
        <dbReference type="ARBA" id="ARBA00022991"/>
    </source>
</evidence>